<feature type="region of interest" description="Disordered" evidence="1">
    <location>
        <begin position="69"/>
        <end position="94"/>
    </location>
</feature>
<reference evidence="2 3" key="1">
    <citation type="journal article" date="2015" name="Science">
        <title>Genetic determinants of in vivo fitness and diet responsiveness in multiple human gut Bacteroides.</title>
        <authorList>
            <person name="Wu M."/>
            <person name="McNulty N.P."/>
            <person name="Rodionov D.A."/>
            <person name="Khoroshkin M.S."/>
            <person name="Griffin N.W."/>
            <person name="Cheng J."/>
            <person name="Latreille P."/>
            <person name="Kerstetter R.A."/>
            <person name="Terrapon N."/>
            <person name="Henrissat B."/>
            <person name="Osterman A.L."/>
            <person name="Gordon J.I."/>
        </authorList>
    </citation>
    <scope>NUCLEOTIDE SEQUENCE [LARGE SCALE GENOMIC DNA]</scope>
    <source>
        <strain evidence="2 3">WH2</strain>
    </source>
</reference>
<dbReference type="EMBL" id="CP012801">
    <property type="protein sequence ID" value="ALJ57552.1"/>
    <property type="molecule type" value="Genomic_DNA"/>
</dbReference>
<organism evidence="2 3">
    <name type="scientific">Bacteroides cellulosilyticus</name>
    <dbReference type="NCBI Taxonomy" id="246787"/>
    <lineage>
        <taxon>Bacteria</taxon>
        <taxon>Pseudomonadati</taxon>
        <taxon>Bacteroidota</taxon>
        <taxon>Bacteroidia</taxon>
        <taxon>Bacteroidales</taxon>
        <taxon>Bacteroidaceae</taxon>
        <taxon>Bacteroides</taxon>
    </lineage>
</organism>
<evidence type="ECO:0000313" key="2">
    <source>
        <dbReference type="EMBL" id="ALJ57552.1"/>
    </source>
</evidence>
<sequence length="488" mass="55705">MICPHCGKEHPDNYKFCPFTNKQIMKQVSCSNENCSEYRKPLFLDGAICCPICGSALSGEEVKNIDSSVNKQQTDMPNSTSNSNLSSEDTTFSNSKNHKLQHSYDEIYEFYDGLARVQRNGMYGFINESGEEVIPCKYEYLSIFFSNEYCEVTKDDLSGLIDKTGQIIVPCKYDAVDYDEDIDAFFIRKNNKSGIIDKDGVTILVPCKWDQISWYENGKAIARKNGLFMVINKYGETLINLSDIYDVDLGISDGVVPVKNGSGKWGLLDINENKLVTDFMYDSIKSREFGFIVEMNGNYGLYHVQSSTLLIPCRYKKISPSCRAAFVQRPDGYWSIYNYEQKNCSQGIYKDFHKIDNDYISVYDGDGYCGLIDWDGNIIIKPKKYKIIDVPQNGLIRVCYHDDELASCYDCEDDFDPDDYDYWGLLDITGKEIIPCMYESLSISGNGLVVAKFNGNYCVINTNNDMVFANTVDINEWEEEKSYHSYNE</sequence>
<dbReference type="PANTHER" id="PTHR37841">
    <property type="entry name" value="GLR2918 PROTEIN"/>
    <property type="match status" value="1"/>
</dbReference>
<dbReference type="PATRIC" id="fig|246787.4.peg.288"/>
<dbReference type="InterPro" id="IPR032774">
    <property type="entry name" value="WG_beta_rep"/>
</dbReference>
<proteinExistence type="predicted"/>
<gene>
    <name evidence="2" type="ORF">BcellWH2_00276</name>
</gene>
<name>A0A0P0G178_9BACE</name>
<evidence type="ECO:0000313" key="3">
    <source>
        <dbReference type="Proteomes" id="UP000061809"/>
    </source>
</evidence>
<dbReference type="PANTHER" id="PTHR37841:SF1">
    <property type="entry name" value="DUF3298 DOMAIN-CONTAINING PROTEIN"/>
    <property type="match status" value="1"/>
</dbReference>
<protein>
    <submittedName>
        <fullName evidence="2">KWG Leptospira</fullName>
    </submittedName>
</protein>
<dbReference type="Pfam" id="PF14903">
    <property type="entry name" value="WG_beta_rep"/>
    <property type="match status" value="5"/>
</dbReference>
<evidence type="ECO:0000256" key="1">
    <source>
        <dbReference type="SAM" id="MobiDB-lite"/>
    </source>
</evidence>
<dbReference type="AlphaFoldDB" id="A0A0P0G178"/>
<accession>A0A0P0G178</accession>
<dbReference type="Proteomes" id="UP000061809">
    <property type="component" value="Chromosome"/>
</dbReference>
<dbReference type="KEGG" id="bcel:BcellWH2_00276"/>